<keyword evidence="2" id="KW-1185">Reference proteome</keyword>
<name>A0A8C7E640_NAJNA</name>
<sequence length="63" mass="7271">MEHPPLGPKANWQNQIIEIFYIRDGLLSVFQGLQEMIRCFLLVIINENGGRRFMGGKLILFPP</sequence>
<dbReference type="AlphaFoldDB" id="A0A8C7E640"/>
<reference evidence="1" key="2">
    <citation type="submission" date="2025-09" db="UniProtKB">
        <authorList>
            <consortium name="Ensembl"/>
        </authorList>
    </citation>
    <scope>IDENTIFICATION</scope>
</reference>
<evidence type="ECO:0000313" key="1">
    <source>
        <dbReference type="Ensembl" id="ENSNNAP00000026608.1"/>
    </source>
</evidence>
<accession>A0A8C7E640</accession>
<evidence type="ECO:0000313" key="2">
    <source>
        <dbReference type="Proteomes" id="UP000694559"/>
    </source>
</evidence>
<protein>
    <submittedName>
        <fullName evidence="1">Uncharacterized protein</fullName>
    </submittedName>
</protein>
<dbReference type="Proteomes" id="UP000694559">
    <property type="component" value="Unplaced"/>
</dbReference>
<proteinExistence type="predicted"/>
<reference evidence="1" key="1">
    <citation type="submission" date="2025-08" db="UniProtKB">
        <authorList>
            <consortium name="Ensembl"/>
        </authorList>
    </citation>
    <scope>IDENTIFICATION</scope>
</reference>
<organism evidence="1 2">
    <name type="scientific">Naja naja</name>
    <name type="common">Indian cobra</name>
    <dbReference type="NCBI Taxonomy" id="35670"/>
    <lineage>
        <taxon>Eukaryota</taxon>
        <taxon>Metazoa</taxon>
        <taxon>Chordata</taxon>
        <taxon>Craniata</taxon>
        <taxon>Vertebrata</taxon>
        <taxon>Euteleostomi</taxon>
        <taxon>Lepidosauria</taxon>
        <taxon>Squamata</taxon>
        <taxon>Bifurcata</taxon>
        <taxon>Unidentata</taxon>
        <taxon>Episquamata</taxon>
        <taxon>Toxicofera</taxon>
        <taxon>Serpentes</taxon>
        <taxon>Colubroidea</taxon>
        <taxon>Elapidae</taxon>
        <taxon>Elapinae</taxon>
        <taxon>Naja</taxon>
    </lineage>
</organism>
<dbReference type="Ensembl" id="ENSNNAT00000027891.1">
    <property type="protein sequence ID" value="ENSNNAP00000026608.1"/>
    <property type="gene ID" value="ENSNNAG00000017283.1"/>
</dbReference>